<dbReference type="InterPro" id="IPR036390">
    <property type="entry name" value="WH_DNA-bd_sf"/>
</dbReference>
<accession>A0A857DGI7</accession>
<sequence>MEEELNKNLVPIPDTFFPVERFQQHVDLGTTKYFAKGSVVVMPGEATSVIIYVVSGKLRVDKIIDDGRERLLYYAGQYGLIGRLYETCNDIYVMAIEDSRICFFSKQQLREVFRRDEELVFDLLKNYVTKMSYYIKQFAEIDCFSPAVRIVRLLYELYLTQSIPLEDSYEININLSLKNISEITGAHYVTVSKVLNCLKSENILEKKKNKIIIYDNEKLKTLTQGTHIFIQNNYISLSYDMQIFGV</sequence>
<protein>
    <submittedName>
        <fullName evidence="6">Helix-turn-helix domain-containing protein</fullName>
    </submittedName>
</protein>
<gene>
    <name evidence="6" type="ORF">GQ588_04365</name>
</gene>
<name>A0A857DGI7_9FIRM</name>
<dbReference type="AlphaFoldDB" id="A0A857DGI7"/>
<evidence type="ECO:0000256" key="1">
    <source>
        <dbReference type="ARBA" id="ARBA00023015"/>
    </source>
</evidence>
<dbReference type="GO" id="GO:0006355">
    <property type="term" value="P:regulation of DNA-templated transcription"/>
    <property type="evidence" value="ECO:0007669"/>
    <property type="project" value="InterPro"/>
</dbReference>
<dbReference type="CDD" id="cd00038">
    <property type="entry name" value="CAP_ED"/>
    <property type="match status" value="1"/>
</dbReference>
<feature type="domain" description="HTH crp-type" evidence="5">
    <location>
        <begin position="144"/>
        <end position="217"/>
    </location>
</feature>
<dbReference type="SUPFAM" id="SSF51206">
    <property type="entry name" value="cAMP-binding domain-like"/>
    <property type="match status" value="1"/>
</dbReference>
<evidence type="ECO:0000259" key="5">
    <source>
        <dbReference type="PROSITE" id="PS51063"/>
    </source>
</evidence>
<feature type="domain" description="Cyclic nucleotide-binding" evidence="4">
    <location>
        <begin position="28"/>
        <end position="130"/>
    </location>
</feature>
<dbReference type="SUPFAM" id="SSF46785">
    <property type="entry name" value="Winged helix' DNA-binding domain"/>
    <property type="match status" value="1"/>
</dbReference>
<reference evidence="6 7" key="1">
    <citation type="submission" date="2019-12" db="EMBL/GenBank/DDBJ databases">
        <title>Sequence classification of anaerobic respiratory reductive dehalogenases: First we see many, then we see few.</title>
        <authorList>
            <person name="Molenda O."/>
            <person name="Puentes Jacome L.A."/>
            <person name="Cao X."/>
            <person name="Nesbo C.L."/>
            <person name="Tang S."/>
            <person name="Morson N."/>
            <person name="Patron J."/>
            <person name="Lomheim L."/>
            <person name="Wishart D.S."/>
            <person name="Edwards E.A."/>
        </authorList>
    </citation>
    <scope>NUCLEOTIDE SEQUENCE [LARGE SCALE GENOMIC DNA]</scope>
    <source>
        <strain evidence="6 7">12DCA</strain>
    </source>
</reference>
<evidence type="ECO:0000313" key="7">
    <source>
        <dbReference type="Proteomes" id="UP000430508"/>
    </source>
</evidence>
<dbReference type="PROSITE" id="PS51063">
    <property type="entry name" value="HTH_CRP_2"/>
    <property type="match status" value="1"/>
</dbReference>
<dbReference type="InterPro" id="IPR000595">
    <property type="entry name" value="cNMP-bd_dom"/>
</dbReference>
<dbReference type="RefSeq" id="WP_068883525.1">
    <property type="nucleotide sequence ID" value="NZ_CP046996.1"/>
</dbReference>
<dbReference type="SMART" id="SM00100">
    <property type="entry name" value="cNMP"/>
    <property type="match status" value="1"/>
</dbReference>
<keyword evidence="1" id="KW-0805">Transcription regulation</keyword>
<evidence type="ECO:0000259" key="4">
    <source>
        <dbReference type="PROSITE" id="PS50042"/>
    </source>
</evidence>
<dbReference type="Gene3D" id="1.10.10.10">
    <property type="entry name" value="Winged helix-like DNA-binding domain superfamily/Winged helix DNA-binding domain"/>
    <property type="match status" value="1"/>
</dbReference>
<dbReference type="Pfam" id="PF13545">
    <property type="entry name" value="HTH_Crp_2"/>
    <property type="match status" value="1"/>
</dbReference>
<evidence type="ECO:0000256" key="2">
    <source>
        <dbReference type="ARBA" id="ARBA00023125"/>
    </source>
</evidence>
<keyword evidence="2" id="KW-0238">DNA-binding</keyword>
<dbReference type="GO" id="GO:0003677">
    <property type="term" value="F:DNA binding"/>
    <property type="evidence" value="ECO:0007669"/>
    <property type="project" value="UniProtKB-KW"/>
</dbReference>
<dbReference type="InterPro" id="IPR014710">
    <property type="entry name" value="RmlC-like_jellyroll"/>
</dbReference>
<dbReference type="Gene3D" id="2.60.120.10">
    <property type="entry name" value="Jelly Rolls"/>
    <property type="match status" value="1"/>
</dbReference>
<dbReference type="InterPro" id="IPR018490">
    <property type="entry name" value="cNMP-bd_dom_sf"/>
</dbReference>
<dbReference type="Proteomes" id="UP000430508">
    <property type="component" value="Chromosome"/>
</dbReference>
<dbReference type="InterPro" id="IPR036388">
    <property type="entry name" value="WH-like_DNA-bd_sf"/>
</dbReference>
<dbReference type="Pfam" id="PF00027">
    <property type="entry name" value="cNMP_binding"/>
    <property type="match status" value="1"/>
</dbReference>
<evidence type="ECO:0000256" key="3">
    <source>
        <dbReference type="ARBA" id="ARBA00023163"/>
    </source>
</evidence>
<dbReference type="InterPro" id="IPR012318">
    <property type="entry name" value="HTH_CRP"/>
</dbReference>
<proteinExistence type="predicted"/>
<keyword evidence="3" id="KW-0804">Transcription</keyword>
<organism evidence="6 7">
    <name type="scientific">Dehalobacter restrictus</name>
    <dbReference type="NCBI Taxonomy" id="55583"/>
    <lineage>
        <taxon>Bacteria</taxon>
        <taxon>Bacillati</taxon>
        <taxon>Bacillota</taxon>
        <taxon>Clostridia</taxon>
        <taxon>Eubacteriales</taxon>
        <taxon>Desulfitobacteriaceae</taxon>
        <taxon>Dehalobacter</taxon>
    </lineage>
</organism>
<evidence type="ECO:0000313" key="6">
    <source>
        <dbReference type="EMBL" id="QGZ99932.1"/>
    </source>
</evidence>
<dbReference type="EMBL" id="CP046996">
    <property type="protein sequence ID" value="QGZ99932.1"/>
    <property type="molecule type" value="Genomic_DNA"/>
</dbReference>
<dbReference type="PROSITE" id="PS50042">
    <property type="entry name" value="CNMP_BINDING_3"/>
    <property type="match status" value="1"/>
</dbReference>